<sequence>MMTGVHHAWFDPVGKRKCCNLAIPCATCAVFLYGDVELLSLSPTTVGSPTSTPVIRDTVASSSSPTIAAVLPVPHASAVFMGAPLLPPLPPPCHPAPPSPLALPVPLPPCQRLTPLDMAAISCLLEHSMTMLAKDLGPFINSYQVAPVYTASGPRLQGQMERVDRTLRLFQRLVELVDKSFVEQWDIDLIPDEHMPWWKIHIASYERVARLM</sequence>
<evidence type="ECO:0000313" key="1">
    <source>
        <dbReference type="EMBL" id="KAK0490165.1"/>
    </source>
</evidence>
<dbReference type="EMBL" id="JAUEPU010000034">
    <property type="protein sequence ID" value="KAK0490165.1"/>
    <property type="molecule type" value="Genomic_DNA"/>
</dbReference>
<reference evidence="1" key="1">
    <citation type="submission" date="2023-06" db="EMBL/GenBank/DDBJ databases">
        <authorList>
            <consortium name="Lawrence Berkeley National Laboratory"/>
            <person name="Ahrendt S."/>
            <person name="Sahu N."/>
            <person name="Indic B."/>
            <person name="Wong-Bajracharya J."/>
            <person name="Merenyi Z."/>
            <person name="Ke H.-M."/>
            <person name="Monk M."/>
            <person name="Kocsube S."/>
            <person name="Drula E."/>
            <person name="Lipzen A."/>
            <person name="Balint B."/>
            <person name="Henrissat B."/>
            <person name="Andreopoulos B."/>
            <person name="Martin F.M."/>
            <person name="Harder C.B."/>
            <person name="Rigling D."/>
            <person name="Ford K.L."/>
            <person name="Foster G.D."/>
            <person name="Pangilinan J."/>
            <person name="Papanicolaou A."/>
            <person name="Barry K."/>
            <person name="LaButti K."/>
            <person name="Viragh M."/>
            <person name="Koriabine M."/>
            <person name="Yan M."/>
            <person name="Riley R."/>
            <person name="Champramary S."/>
            <person name="Plett K.L."/>
            <person name="Tsai I.J."/>
            <person name="Slot J."/>
            <person name="Sipos G."/>
            <person name="Plett J."/>
            <person name="Nagy L.G."/>
            <person name="Grigoriev I.V."/>
        </authorList>
    </citation>
    <scope>NUCLEOTIDE SEQUENCE</scope>
    <source>
        <strain evidence="1">HWK02</strain>
    </source>
</reference>
<comment type="caution">
    <text evidence="1">The sequence shown here is derived from an EMBL/GenBank/DDBJ whole genome shotgun (WGS) entry which is preliminary data.</text>
</comment>
<protein>
    <submittedName>
        <fullName evidence="1">Uncharacterized protein</fullName>
    </submittedName>
</protein>
<organism evidence="1 2">
    <name type="scientific">Armillaria luteobubalina</name>
    <dbReference type="NCBI Taxonomy" id="153913"/>
    <lineage>
        <taxon>Eukaryota</taxon>
        <taxon>Fungi</taxon>
        <taxon>Dikarya</taxon>
        <taxon>Basidiomycota</taxon>
        <taxon>Agaricomycotina</taxon>
        <taxon>Agaricomycetes</taxon>
        <taxon>Agaricomycetidae</taxon>
        <taxon>Agaricales</taxon>
        <taxon>Marasmiineae</taxon>
        <taxon>Physalacriaceae</taxon>
        <taxon>Armillaria</taxon>
    </lineage>
</organism>
<dbReference type="Proteomes" id="UP001175228">
    <property type="component" value="Unassembled WGS sequence"/>
</dbReference>
<evidence type="ECO:0000313" key="2">
    <source>
        <dbReference type="Proteomes" id="UP001175228"/>
    </source>
</evidence>
<dbReference type="AlphaFoldDB" id="A0AA39PTA9"/>
<name>A0AA39PTA9_9AGAR</name>
<accession>A0AA39PTA9</accession>
<keyword evidence="2" id="KW-1185">Reference proteome</keyword>
<proteinExistence type="predicted"/>
<gene>
    <name evidence="1" type="ORF">EDD18DRAFT_1358803</name>
</gene>